<feature type="signal peptide" evidence="7">
    <location>
        <begin position="1"/>
        <end position="17"/>
    </location>
</feature>
<dbReference type="PANTHER" id="PTHR47637">
    <property type="entry name" value="CHAPERONE SURA"/>
    <property type="match status" value="1"/>
</dbReference>
<keyword evidence="5 7" id="KW-0143">Chaperone</keyword>
<dbReference type="SUPFAM" id="SSF54534">
    <property type="entry name" value="FKBP-like"/>
    <property type="match status" value="2"/>
</dbReference>
<dbReference type="PROSITE" id="PS01096">
    <property type="entry name" value="PPIC_PPIASE_1"/>
    <property type="match status" value="1"/>
</dbReference>
<feature type="domain" description="PpiC" evidence="9">
    <location>
        <begin position="166"/>
        <end position="267"/>
    </location>
</feature>
<keyword evidence="3 7" id="KW-0574">Periplasm</keyword>
<evidence type="ECO:0000259" key="9">
    <source>
        <dbReference type="PROSITE" id="PS50198"/>
    </source>
</evidence>
<dbReference type="PROSITE" id="PS50198">
    <property type="entry name" value="PPIC_PPIASE_2"/>
    <property type="match status" value="2"/>
</dbReference>
<keyword evidence="1 7" id="KW-0732">Signal</keyword>
<proteinExistence type="inferred from homology"/>
<dbReference type="HAMAP" id="MF_01183">
    <property type="entry name" value="Chaperone_SurA"/>
    <property type="match status" value="1"/>
</dbReference>
<dbReference type="Proteomes" id="UP000029999">
    <property type="component" value="Unassembled WGS sequence"/>
</dbReference>
<dbReference type="InterPro" id="IPR023034">
    <property type="entry name" value="PPIase_SurA"/>
</dbReference>
<evidence type="ECO:0000256" key="1">
    <source>
        <dbReference type="ARBA" id="ARBA00022729"/>
    </source>
</evidence>
<evidence type="ECO:0000313" key="10">
    <source>
        <dbReference type="EMBL" id="KGM06986.1"/>
    </source>
</evidence>
<keyword evidence="8" id="KW-0175">Coiled coil</keyword>
<dbReference type="GO" id="GO:0030288">
    <property type="term" value="C:outer membrane-bounded periplasmic space"/>
    <property type="evidence" value="ECO:0007669"/>
    <property type="project" value="InterPro"/>
</dbReference>
<name>A0A0A0BGA7_9GAMM</name>
<dbReference type="Gene3D" id="1.10.4030.10">
    <property type="entry name" value="Porin chaperone SurA, peptide-binding domain"/>
    <property type="match status" value="1"/>
</dbReference>
<evidence type="ECO:0000256" key="7">
    <source>
        <dbReference type="HAMAP-Rule" id="MF_01183"/>
    </source>
</evidence>
<evidence type="ECO:0000256" key="3">
    <source>
        <dbReference type="ARBA" id="ARBA00022764"/>
    </source>
</evidence>
<keyword evidence="6 7" id="KW-0413">Isomerase</keyword>
<dbReference type="InterPro" id="IPR027304">
    <property type="entry name" value="Trigger_fact/SurA_dom_sf"/>
</dbReference>
<dbReference type="InterPro" id="IPR050280">
    <property type="entry name" value="OMP_Chaperone_SurA"/>
</dbReference>
<organism evidence="10 11">
    <name type="scientific">Methylophaga thiooxydans</name>
    <dbReference type="NCBI Taxonomy" id="392484"/>
    <lineage>
        <taxon>Bacteria</taxon>
        <taxon>Pseudomonadati</taxon>
        <taxon>Pseudomonadota</taxon>
        <taxon>Gammaproteobacteria</taxon>
        <taxon>Thiotrichales</taxon>
        <taxon>Piscirickettsiaceae</taxon>
        <taxon>Methylophaga</taxon>
    </lineage>
</organism>
<comment type="function">
    <text evidence="7">Chaperone involved in the correct folding and assembly of outer membrane proteins. Recognizes specific patterns of aromatic residues and the orientation of their side chains, which are found more frequently in integral outer membrane proteins. May act in both early periplasmic and late outer membrane-associated steps of protein maturation.</text>
</comment>
<dbReference type="InterPro" id="IPR015391">
    <property type="entry name" value="SurA_N"/>
</dbReference>
<reference evidence="10 11" key="1">
    <citation type="submission" date="2014-09" db="EMBL/GenBank/DDBJ databases">
        <authorList>
            <person name="Grob C."/>
            <person name="Taubert M."/>
            <person name="Howat A.M."/>
            <person name="Burns O.J."/>
            <person name="Dixon J.L."/>
            <person name="Chen Y."/>
            <person name="Murrell J.C."/>
        </authorList>
    </citation>
    <scope>NUCLEOTIDE SEQUENCE [LARGE SCALE GENOMIC DNA]</scope>
    <source>
        <strain evidence="10">L4</strain>
    </source>
</reference>
<dbReference type="STRING" id="392484.LP43_1483"/>
<dbReference type="Gene3D" id="3.10.50.40">
    <property type="match status" value="2"/>
</dbReference>
<evidence type="ECO:0000313" key="11">
    <source>
        <dbReference type="Proteomes" id="UP000029999"/>
    </source>
</evidence>
<dbReference type="RefSeq" id="WP_036313788.1">
    <property type="nucleotide sequence ID" value="NZ_JRQD01000003.1"/>
</dbReference>
<comment type="catalytic activity">
    <reaction evidence="7">
        <text>[protein]-peptidylproline (omega=180) = [protein]-peptidylproline (omega=0)</text>
        <dbReference type="Rhea" id="RHEA:16237"/>
        <dbReference type="Rhea" id="RHEA-COMP:10747"/>
        <dbReference type="Rhea" id="RHEA-COMP:10748"/>
        <dbReference type="ChEBI" id="CHEBI:83833"/>
        <dbReference type="ChEBI" id="CHEBI:83834"/>
        <dbReference type="EC" id="5.2.1.8"/>
    </reaction>
</comment>
<protein>
    <recommendedName>
        <fullName evidence="7">Chaperone SurA</fullName>
    </recommendedName>
    <alternativeName>
        <fullName evidence="7">Peptidyl-prolyl cis-trans isomerase SurA</fullName>
        <shortName evidence="7">PPIase SurA</shortName>
        <ecNumber evidence="7">5.2.1.8</ecNumber>
    </alternativeName>
    <alternativeName>
        <fullName evidence="7">Rotamase SurA</fullName>
    </alternativeName>
</protein>
<dbReference type="PANTHER" id="PTHR47637:SF1">
    <property type="entry name" value="CHAPERONE SURA"/>
    <property type="match status" value="1"/>
</dbReference>
<evidence type="ECO:0000256" key="6">
    <source>
        <dbReference type="ARBA" id="ARBA00023235"/>
    </source>
</evidence>
<accession>A0A0A0BGA7</accession>
<dbReference type="SUPFAM" id="SSF109998">
    <property type="entry name" value="Triger factor/SurA peptide-binding domain-like"/>
    <property type="match status" value="1"/>
</dbReference>
<comment type="domain">
    <text evidence="7">The PPIase activity resides only in the second parvulin domain. The N-terminal region and the C-terminal tail are necessary and sufficient for the chaperone activity of SurA. The PPIase activity is dispensable for SurA to function as a chaperone. The N-terminal region and the C-terminal tail are also required for porin recognition.</text>
</comment>
<dbReference type="Pfam" id="PF09312">
    <property type="entry name" value="SurA_N"/>
    <property type="match status" value="1"/>
</dbReference>
<dbReference type="AlphaFoldDB" id="A0A0A0BGA7"/>
<evidence type="ECO:0000256" key="4">
    <source>
        <dbReference type="ARBA" id="ARBA00023110"/>
    </source>
</evidence>
<keyword evidence="4 7" id="KW-0697">Rotamase</keyword>
<feature type="domain" description="PpiC" evidence="9">
    <location>
        <begin position="276"/>
        <end position="375"/>
    </location>
</feature>
<dbReference type="GO" id="GO:0050821">
    <property type="term" value="P:protein stabilization"/>
    <property type="evidence" value="ECO:0007669"/>
    <property type="project" value="InterPro"/>
</dbReference>
<dbReference type="GO" id="GO:0043165">
    <property type="term" value="P:Gram-negative-bacterium-type cell outer membrane assembly"/>
    <property type="evidence" value="ECO:0007669"/>
    <property type="project" value="InterPro"/>
</dbReference>
<feature type="coiled-coil region" evidence="8">
    <location>
        <begin position="287"/>
        <end position="314"/>
    </location>
</feature>
<dbReference type="GO" id="GO:0006457">
    <property type="term" value="P:protein folding"/>
    <property type="evidence" value="ECO:0007669"/>
    <property type="project" value="UniProtKB-UniRule"/>
</dbReference>
<evidence type="ECO:0000256" key="8">
    <source>
        <dbReference type="SAM" id="Coils"/>
    </source>
</evidence>
<evidence type="ECO:0000256" key="2">
    <source>
        <dbReference type="ARBA" id="ARBA00022737"/>
    </source>
</evidence>
<dbReference type="InterPro" id="IPR023058">
    <property type="entry name" value="PPIase_PpiC_CS"/>
</dbReference>
<dbReference type="EMBL" id="JRQD01000003">
    <property type="protein sequence ID" value="KGM06986.1"/>
    <property type="molecule type" value="Genomic_DNA"/>
</dbReference>
<sequence precursor="true">MIKYLMAALLLTTNVLAQPLDRITAVVNDEVILESELMEMQQTVRQQLRQRDAAIPPSEVLNKQVLERLIMQRLQLQRAEQVGVRVGDDALNAALKQIANNNNMNLRQFRDVLEDDGYNFSNFRNTIREEMIITRLRKSQVEDRVVVSEREVDNFLTTQTIQEGGEVEYQLQHILVSMPEAASPEQVQEAEQQLQKVQALLDDGGEFSEVAAGYSDGQNALEGGELGWRKHGELPSLFAEVVPDLEVGEVSQALRSGSGFHLVRVKDKKSQELHLVKQTLASHILIRANELTSSEQAEERLQQLRQRIAKGEDFAELARAHSDDTGSAIDGGSLGWTSPGVMVPEFEEKMNALAIGEMSDVFESRFGWHLIKVYDRREQNMADEFKRNKAREQIRQRKIDEELESWLRAMRDEAYVEYRES</sequence>
<dbReference type="Pfam" id="PF00639">
    <property type="entry name" value="Rotamase"/>
    <property type="match status" value="1"/>
</dbReference>
<comment type="caution">
    <text evidence="10">The sequence shown here is derived from an EMBL/GenBank/DDBJ whole genome shotgun (WGS) entry which is preliminary data.</text>
</comment>
<dbReference type="InterPro" id="IPR046357">
    <property type="entry name" value="PPIase_dom_sf"/>
</dbReference>
<dbReference type="EC" id="5.2.1.8" evidence="7"/>
<dbReference type="GO" id="GO:0003755">
    <property type="term" value="F:peptidyl-prolyl cis-trans isomerase activity"/>
    <property type="evidence" value="ECO:0007669"/>
    <property type="project" value="UniProtKB-UniRule"/>
</dbReference>
<feature type="chain" id="PRO_5008983609" description="Chaperone SurA" evidence="7">
    <location>
        <begin position="18"/>
        <end position="421"/>
    </location>
</feature>
<gene>
    <name evidence="7" type="primary">surA</name>
    <name evidence="10" type="ORF">LP43_1483</name>
</gene>
<keyword evidence="2 7" id="KW-0677">Repeat</keyword>
<evidence type="ECO:0000256" key="5">
    <source>
        <dbReference type="ARBA" id="ARBA00023186"/>
    </source>
</evidence>
<comment type="subcellular location">
    <subcellularLocation>
        <location evidence="7">Periplasm</location>
    </subcellularLocation>
    <text evidence="7">Is capable of associating with the outer membrane.</text>
</comment>
<dbReference type="Pfam" id="PF13616">
    <property type="entry name" value="Rotamase_3"/>
    <property type="match status" value="1"/>
</dbReference>
<dbReference type="InterPro" id="IPR000297">
    <property type="entry name" value="PPIase_PpiC"/>
</dbReference>
<dbReference type="GO" id="GO:0042277">
    <property type="term" value="F:peptide binding"/>
    <property type="evidence" value="ECO:0007669"/>
    <property type="project" value="InterPro"/>
</dbReference>
<dbReference type="GO" id="GO:0051082">
    <property type="term" value="F:unfolded protein binding"/>
    <property type="evidence" value="ECO:0007669"/>
    <property type="project" value="UniProtKB-UniRule"/>
</dbReference>